<proteinExistence type="predicted"/>
<dbReference type="AlphaFoldDB" id="A0A2K8KLV9"/>
<keyword evidence="2" id="KW-1185">Reference proteome</keyword>
<protein>
    <submittedName>
        <fullName evidence="1">Uncharacterized protein</fullName>
    </submittedName>
</protein>
<dbReference type="EMBL" id="CP024870">
    <property type="protein sequence ID" value="ATX71629.1"/>
    <property type="molecule type" value="Genomic_DNA"/>
</dbReference>
<dbReference type="Proteomes" id="UP000231179">
    <property type="component" value="Chromosome"/>
</dbReference>
<dbReference type="RefSeq" id="WP_169921869.1">
    <property type="nucleotide sequence ID" value="NZ_CP015819.1"/>
</dbReference>
<accession>A0A2K8KLV9</accession>
<dbReference type="NCBIfam" id="NF038029">
    <property type="entry name" value="LP_plasma"/>
    <property type="match status" value="1"/>
</dbReference>
<sequence>MKKLLSFFGVAGIIANIGTSVLAYAPKASTSVMNQRLVD</sequence>
<organism evidence="1 2">
    <name type="scientific">Spiroplasma clarkii</name>
    <dbReference type="NCBI Taxonomy" id="2139"/>
    <lineage>
        <taxon>Bacteria</taxon>
        <taxon>Bacillati</taxon>
        <taxon>Mycoplasmatota</taxon>
        <taxon>Mollicutes</taxon>
        <taxon>Entomoplasmatales</taxon>
        <taxon>Spiroplasmataceae</taxon>
        <taxon>Spiroplasma</taxon>
    </lineage>
</organism>
<dbReference type="InterPro" id="IPR054816">
    <property type="entry name" value="Lipoprotein_mollicutes-type_CS"/>
</dbReference>
<gene>
    <name evidence="1" type="ORF">SCLAR_v1c13310</name>
</gene>
<name>A0A2K8KLV9_9MOLU</name>
<reference evidence="1 2" key="1">
    <citation type="submission" date="2017-11" db="EMBL/GenBank/DDBJ databases">
        <title>Complete genome sequence of Spiroplasma clarkii CN-5 (DSM 19994).</title>
        <authorList>
            <person name="Tsai Y.-M."/>
            <person name="Chang A."/>
            <person name="Lo W.-S."/>
            <person name="Kuo C.-H."/>
        </authorList>
    </citation>
    <scope>NUCLEOTIDE SEQUENCE [LARGE SCALE GENOMIC DNA]</scope>
    <source>
        <strain evidence="1 2">CN-5</strain>
    </source>
</reference>
<evidence type="ECO:0000313" key="1">
    <source>
        <dbReference type="EMBL" id="ATX71629.1"/>
    </source>
</evidence>
<evidence type="ECO:0000313" key="2">
    <source>
        <dbReference type="Proteomes" id="UP000231179"/>
    </source>
</evidence>